<feature type="region of interest" description="Disordered" evidence="1">
    <location>
        <begin position="30"/>
        <end position="139"/>
    </location>
</feature>
<dbReference type="Proteomes" id="UP000664521">
    <property type="component" value="Unassembled WGS sequence"/>
</dbReference>
<reference evidence="2" key="1">
    <citation type="submission" date="2021-03" db="EMBL/GenBank/DDBJ databases">
        <authorList>
            <person name="Tagirdzhanova G."/>
        </authorList>
    </citation>
    <scope>NUCLEOTIDE SEQUENCE</scope>
</reference>
<proteinExistence type="predicted"/>
<protein>
    <submittedName>
        <fullName evidence="2">Uncharacterized protein</fullName>
    </submittedName>
</protein>
<feature type="compositionally biased region" description="Basic residues" evidence="1">
    <location>
        <begin position="108"/>
        <end position="120"/>
    </location>
</feature>
<evidence type="ECO:0000256" key="1">
    <source>
        <dbReference type="SAM" id="MobiDB-lite"/>
    </source>
</evidence>
<comment type="caution">
    <text evidence="2">The sequence shown here is derived from an EMBL/GenBank/DDBJ whole genome shotgun (WGS) entry which is preliminary data.</text>
</comment>
<dbReference type="EMBL" id="CAJPDS010000074">
    <property type="protein sequence ID" value="CAF9934365.1"/>
    <property type="molecule type" value="Genomic_DNA"/>
</dbReference>
<evidence type="ECO:0000313" key="2">
    <source>
        <dbReference type="EMBL" id="CAF9934365.1"/>
    </source>
</evidence>
<gene>
    <name evidence="2" type="ORF">HETSPECPRED_009203</name>
</gene>
<keyword evidence="3" id="KW-1185">Reference proteome</keyword>
<dbReference type="AlphaFoldDB" id="A0A8H3G245"/>
<sequence>MYPNQPSSFAMFLSKVDANTTATAQEFMPVGPLHSTTSMGNASAGSSGSRNPVGAASGMEVEGGDEGVGGDEGPKHSATTARDEKAYDPFPASSHSDTAAQDDVLPERKKRRRRRRRRAGSKPPSLPSPTETPTPITSEYRIPNIEPHMEEEKGEVKVIAASARAFDEGEGEHIHKVRTCLQIHALVLGRLNKLPVGNGVGMDEVKLLHGYLGRCERDLCFMVRRGEGGEAEERLREKCIDVLELVVGRVLGLEGMVKGEEMDEEVEG</sequence>
<feature type="compositionally biased region" description="Low complexity" evidence="1">
    <location>
        <begin position="35"/>
        <end position="49"/>
    </location>
</feature>
<name>A0A8H3G245_9LECA</name>
<evidence type="ECO:0000313" key="3">
    <source>
        <dbReference type="Proteomes" id="UP000664521"/>
    </source>
</evidence>
<organism evidence="2 3">
    <name type="scientific">Heterodermia speciosa</name>
    <dbReference type="NCBI Taxonomy" id="116794"/>
    <lineage>
        <taxon>Eukaryota</taxon>
        <taxon>Fungi</taxon>
        <taxon>Dikarya</taxon>
        <taxon>Ascomycota</taxon>
        <taxon>Pezizomycotina</taxon>
        <taxon>Lecanoromycetes</taxon>
        <taxon>OSLEUM clade</taxon>
        <taxon>Lecanoromycetidae</taxon>
        <taxon>Caliciales</taxon>
        <taxon>Physciaceae</taxon>
        <taxon>Heterodermia</taxon>
    </lineage>
</organism>
<accession>A0A8H3G245</accession>